<accession>A0ABX5GB06</accession>
<dbReference type="Pfam" id="PF01381">
    <property type="entry name" value="HTH_3"/>
    <property type="match status" value="1"/>
</dbReference>
<dbReference type="InterPro" id="IPR001387">
    <property type="entry name" value="Cro/C1-type_HTH"/>
</dbReference>
<keyword evidence="1" id="KW-0238">DNA-binding</keyword>
<sequence>MSNPNAFHLLLKQNREEHGMTQVDAAKHLKVARQTYLDLEYGKTLPRLDTLLAISSLFNKSVAYFTGERPSLDGFDTMELFAELQQRYTKQVPIISNEMKKESR</sequence>
<dbReference type="SUPFAM" id="SSF47413">
    <property type="entry name" value="lambda repressor-like DNA-binding domains"/>
    <property type="match status" value="1"/>
</dbReference>
<dbReference type="Proteomes" id="UP000241566">
    <property type="component" value="Unassembled WGS sequence"/>
</dbReference>
<evidence type="ECO:0000256" key="1">
    <source>
        <dbReference type="ARBA" id="ARBA00023125"/>
    </source>
</evidence>
<dbReference type="Gene3D" id="1.10.260.40">
    <property type="entry name" value="lambda repressor-like DNA-binding domains"/>
    <property type="match status" value="1"/>
</dbReference>
<evidence type="ECO:0000313" key="4">
    <source>
        <dbReference type="Proteomes" id="UP000241566"/>
    </source>
</evidence>
<proteinExistence type="predicted"/>
<dbReference type="PANTHER" id="PTHR46558:SF11">
    <property type="entry name" value="HTH-TYPE TRANSCRIPTIONAL REGULATOR XRE"/>
    <property type="match status" value="1"/>
</dbReference>
<dbReference type="SMART" id="SM00530">
    <property type="entry name" value="HTH_XRE"/>
    <property type="match status" value="1"/>
</dbReference>
<dbReference type="EMBL" id="PYOI01000046">
    <property type="protein sequence ID" value="PSV78219.1"/>
    <property type="molecule type" value="Genomic_DNA"/>
</dbReference>
<organism evidence="3 4">
    <name type="scientific">Photobacterium leiognathi</name>
    <dbReference type="NCBI Taxonomy" id="553611"/>
    <lineage>
        <taxon>Bacteria</taxon>
        <taxon>Pseudomonadati</taxon>
        <taxon>Pseudomonadota</taxon>
        <taxon>Gammaproteobacteria</taxon>
        <taxon>Vibrionales</taxon>
        <taxon>Vibrionaceae</taxon>
        <taxon>Photobacterium</taxon>
    </lineage>
</organism>
<feature type="domain" description="HTH cro/C1-type" evidence="2">
    <location>
        <begin position="11"/>
        <end position="65"/>
    </location>
</feature>
<dbReference type="PROSITE" id="PS50943">
    <property type="entry name" value="HTH_CROC1"/>
    <property type="match status" value="1"/>
</dbReference>
<protein>
    <submittedName>
        <fullName evidence="3">XRE family transcriptional regulator</fullName>
    </submittedName>
</protein>
<comment type="caution">
    <text evidence="3">The sequence shown here is derived from an EMBL/GenBank/DDBJ whole genome shotgun (WGS) entry which is preliminary data.</text>
</comment>
<dbReference type="CDD" id="cd00093">
    <property type="entry name" value="HTH_XRE"/>
    <property type="match status" value="1"/>
</dbReference>
<evidence type="ECO:0000313" key="3">
    <source>
        <dbReference type="EMBL" id="PSV78219.1"/>
    </source>
</evidence>
<evidence type="ECO:0000259" key="2">
    <source>
        <dbReference type="PROSITE" id="PS50943"/>
    </source>
</evidence>
<dbReference type="PANTHER" id="PTHR46558">
    <property type="entry name" value="TRACRIPTIONAL REGULATORY PROTEIN-RELATED-RELATED"/>
    <property type="match status" value="1"/>
</dbReference>
<reference evidence="3 4" key="1">
    <citation type="submission" date="2018-01" db="EMBL/GenBank/DDBJ databases">
        <title>Whole genome sequencing of Histamine producing bacteria.</title>
        <authorList>
            <person name="Butler K."/>
        </authorList>
    </citation>
    <scope>NUCLEOTIDE SEQUENCE [LARGE SCALE GENOMIC DNA]</scope>
    <source>
        <strain evidence="3 4">ATCC 25521</strain>
    </source>
</reference>
<gene>
    <name evidence="3" type="ORF">CTM94_19625</name>
</gene>
<keyword evidence="4" id="KW-1185">Reference proteome</keyword>
<dbReference type="RefSeq" id="WP_045066094.1">
    <property type="nucleotide sequence ID" value="NZ_CP131600.1"/>
</dbReference>
<dbReference type="InterPro" id="IPR010982">
    <property type="entry name" value="Lambda_DNA-bd_dom_sf"/>
</dbReference>
<name>A0ABX5GB06_PHOLE</name>